<keyword evidence="19" id="KW-1185">Reference proteome</keyword>
<keyword evidence="9" id="KW-0833">Ubl conjugation pathway</keyword>
<dbReference type="Gramene" id="rna-gnl|WGS:NBSK|LSAT_5X141840_mrna">
    <property type="protein sequence ID" value="cds-PLY65734.1"/>
    <property type="gene ID" value="gene-LSAT_5X141840"/>
</dbReference>
<dbReference type="GO" id="GO:0061630">
    <property type="term" value="F:ubiquitin protein ligase activity"/>
    <property type="evidence" value="ECO:0007669"/>
    <property type="project" value="UniProtKB-EC"/>
</dbReference>
<reference evidence="18 19" key="1">
    <citation type="journal article" date="2017" name="Nat. Commun.">
        <title>Genome assembly with in vitro proximity ligation data and whole-genome triplication in lettuce.</title>
        <authorList>
            <person name="Reyes-Chin-Wo S."/>
            <person name="Wang Z."/>
            <person name="Yang X."/>
            <person name="Kozik A."/>
            <person name="Arikit S."/>
            <person name="Song C."/>
            <person name="Xia L."/>
            <person name="Froenicke L."/>
            <person name="Lavelle D.O."/>
            <person name="Truco M.J."/>
            <person name="Xia R."/>
            <person name="Zhu S."/>
            <person name="Xu C."/>
            <person name="Xu H."/>
            <person name="Xu X."/>
            <person name="Cox K."/>
            <person name="Korf I."/>
            <person name="Meyers B.C."/>
            <person name="Michelmore R.W."/>
        </authorList>
    </citation>
    <scope>NUCLEOTIDE SEQUENCE [LARGE SCALE GENOMIC DNA]</scope>
    <source>
        <strain evidence="19">cv. Salinas</strain>
        <tissue evidence="18">Seedlings</tissue>
    </source>
</reference>
<dbReference type="EC" id="2.3.2.27" evidence="4"/>
<evidence type="ECO:0000256" key="7">
    <source>
        <dbReference type="ARBA" id="ARBA00022723"/>
    </source>
</evidence>
<dbReference type="PANTHER" id="PTHR46913">
    <property type="entry name" value="RING-H2 FINGER PROTEIN ATL16"/>
    <property type="match status" value="1"/>
</dbReference>
<dbReference type="InterPro" id="IPR013083">
    <property type="entry name" value="Znf_RING/FYVE/PHD"/>
</dbReference>
<organism evidence="18 19">
    <name type="scientific">Lactuca sativa</name>
    <name type="common">Garden lettuce</name>
    <dbReference type="NCBI Taxonomy" id="4236"/>
    <lineage>
        <taxon>Eukaryota</taxon>
        <taxon>Viridiplantae</taxon>
        <taxon>Streptophyta</taxon>
        <taxon>Embryophyta</taxon>
        <taxon>Tracheophyta</taxon>
        <taxon>Spermatophyta</taxon>
        <taxon>Magnoliopsida</taxon>
        <taxon>eudicotyledons</taxon>
        <taxon>Gunneridae</taxon>
        <taxon>Pentapetalae</taxon>
        <taxon>asterids</taxon>
        <taxon>campanulids</taxon>
        <taxon>Asterales</taxon>
        <taxon>Asteraceae</taxon>
        <taxon>Cichorioideae</taxon>
        <taxon>Cichorieae</taxon>
        <taxon>Lactucinae</taxon>
        <taxon>Lactuca</taxon>
    </lineage>
</organism>
<evidence type="ECO:0000256" key="2">
    <source>
        <dbReference type="ARBA" id="ARBA00004167"/>
    </source>
</evidence>
<evidence type="ECO:0000313" key="19">
    <source>
        <dbReference type="Proteomes" id="UP000235145"/>
    </source>
</evidence>
<dbReference type="InterPro" id="IPR001841">
    <property type="entry name" value="Znf_RING"/>
</dbReference>
<proteinExistence type="inferred from homology"/>
<evidence type="ECO:0000256" key="11">
    <source>
        <dbReference type="ARBA" id="ARBA00022989"/>
    </source>
</evidence>
<comment type="caution">
    <text evidence="18">The sequence shown here is derived from an EMBL/GenBank/DDBJ whole genome shotgun (WGS) entry which is preliminary data.</text>
</comment>
<feature type="region of interest" description="Disordered" evidence="15">
    <location>
        <begin position="1"/>
        <end position="23"/>
    </location>
</feature>
<feature type="compositionally biased region" description="Pro residues" evidence="15">
    <location>
        <begin position="12"/>
        <end position="23"/>
    </location>
</feature>
<keyword evidence="7" id="KW-0479">Metal-binding</keyword>
<evidence type="ECO:0000256" key="14">
    <source>
        <dbReference type="PROSITE-ProRule" id="PRU00175"/>
    </source>
</evidence>
<evidence type="ECO:0000256" key="3">
    <source>
        <dbReference type="ARBA" id="ARBA00004906"/>
    </source>
</evidence>
<dbReference type="GO" id="GO:0016020">
    <property type="term" value="C:membrane"/>
    <property type="evidence" value="ECO:0007669"/>
    <property type="project" value="UniProtKB-SubCell"/>
</dbReference>
<keyword evidence="5" id="KW-0808">Transferase</keyword>
<gene>
    <name evidence="18" type="ORF">LSAT_V11C500279820</name>
</gene>
<keyword evidence="8 14" id="KW-0863">Zinc-finger</keyword>
<dbReference type="Proteomes" id="UP000235145">
    <property type="component" value="Unassembled WGS sequence"/>
</dbReference>
<dbReference type="CDD" id="cd16461">
    <property type="entry name" value="RING-H2_EL5-like"/>
    <property type="match status" value="1"/>
</dbReference>
<dbReference type="InterPro" id="IPR044600">
    <property type="entry name" value="ATL1/ATL16-like"/>
</dbReference>
<name>A0A9R1XAE1_LACSA</name>
<dbReference type="GO" id="GO:0008270">
    <property type="term" value="F:zinc ion binding"/>
    <property type="evidence" value="ECO:0007669"/>
    <property type="project" value="UniProtKB-KW"/>
</dbReference>
<keyword evidence="12 16" id="KW-0472">Membrane</keyword>
<keyword evidence="10" id="KW-0862">Zinc</keyword>
<dbReference type="EMBL" id="NBSK02000005">
    <property type="protein sequence ID" value="KAJ0206875.1"/>
    <property type="molecule type" value="Genomic_DNA"/>
</dbReference>
<comment type="subcellular location">
    <subcellularLocation>
        <location evidence="2">Membrane</location>
        <topology evidence="2">Single-pass membrane protein</topology>
    </subcellularLocation>
</comment>
<comment type="pathway">
    <text evidence="3">Protein modification; protein ubiquitination.</text>
</comment>
<dbReference type="GO" id="GO:0016567">
    <property type="term" value="P:protein ubiquitination"/>
    <property type="evidence" value="ECO:0000318"/>
    <property type="project" value="GO_Central"/>
</dbReference>
<evidence type="ECO:0000256" key="13">
    <source>
        <dbReference type="ARBA" id="ARBA00024209"/>
    </source>
</evidence>
<evidence type="ECO:0000256" key="12">
    <source>
        <dbReference type="ARBA" id="ARBA00023136"/>
    </source>
</evidence>
<evidence type="ECO:0000259" key="17">
    <source>
        <dbReference type="PROSITE" id="PS50089"/>
    </source>
</evidence>
<dbReference type="SUPFAM" id="SSF57850">
    <property type="entry name" value="RING/U-box"/>
    <property type="match status" value="1"/>
</dbReference>
<protein>
    <recommendedName>
        <fullName evidence="4">RING-type E3 ubiquitin transferase</fullName>
        <ecNumber evidence="4">2.3.2.27</ecNumber>
    </recommendedName>
</protein>
<dbReference type="SMART" id="SM00184">
    <property type="entry name" value="RING"/>
    <property type="match status" value="1"/>
</dbReference>
<comment type="similarity">
    <text evidence="13">Belongs to the RING-type zinc finger family. ATL subfamily.</text>
</comment>
<evidence type="ECO:0000256" key="1">
    <source>
        <dbReference type="ARBA" id="ARBA00000900"/>
    </source>
</evidence>
<evidence type="ECO:0000313" key="18">
    <source>
        <dbReference type="EMBL" id="KAJ0206875.1"/>
    </source>
</evidence>
<evidence type="ECO:0000256" key="8">
    <source>
        <dbReference type="ARBA" id="ARBA00022771"/>
    </source>
</evidence>
<dbReference type="AlphaFoldDB" id="A0A9R1XAE1"/>
<evidence type="ECO:0000256" key="10">
    <source>
        <dbReference type="ARBA" id="ARBA00022833"/>
    </source>
</evidence>
<accession>A0A9R1XAE1</accession>
<dbReference type="Gene3D" id="3.30.40.10">
    <property type="entry name" value="Zinc/RING finger domain, C3HC4 (zinc finger)"/>
    <property type="match status" value="1"/>
</dbReference>
<dbReference type="Pfam" id="PF13639">
    <property type="entry name" value="zf-RING_2"/>
    <property type="match status" value="1"/>
</dbReference>
<evidence type="ECO:0000256" key="15">
    <source>
        <dbReference type="SAM" id="MobiDB-lite"/>
    </source>
</evidence>
<evidence type="ECO:0000256" key="4">
    <source>
        <dbReference type="ARBA" id="ARBA00012483"/>
    </source>
</evidence>
<evidence type="ECO:0000256" key="9">
    <source>
        <dbReference type="ARBA" id="ARBA00022786"/>
    </source>
</evidence>
<evidence type="ECO:0000256" key="5">
    <source>
        <dbReference type="ARBA" id="ARBA00022679"/>
    </source>
</evidence>
<dbReference type="OrthoDB" id="9984778at2759"/>
<keyword evidence="6 16" id="KW-0812">Transmembrane</keyword>
<evidence type="ECO:0000256" key="6">
    <source>
        <dbReference type="ARBA" id="ARBA00022692"/>
    </source>
</evidence>
<dbReference type="PANTHER" id="PTHR46913:SF1">
    <property type="entry name" value="RING-H2 FINGER PROTEIN ATL16"/>
    <property type="match status" value="1"/>
</dbReference>
<feature type="domain" description="RING-type" evidence="17">
    <location>
        <begin position="117"/>
        <end position="159"/>
    </location>
</feature>
<feature type="transmembrane region" description="Helical" evidence="16">
    <location>
        <begin position="31"/>
        <end position="54"/>
    </location>
</feature>
<comment type="catalytic activity">
    <reaction evidence="1">
        <text>S-ubiquitinyl-[E2 ubiquitin-conjugating enzyme]-L-cysteine + [acceptor protein]-L-lysine = [E2 ubiquitin-conjugating enzyme]-L-cysteine + N(6)-ubiquitinyl-[acceptor protein]-L-lysine.</text>
        <dbReference type="EC" id="2.3.2.27"/>
    </reaction>
</comment>
<evidence type="ECO:0000256" key="16">
    <source>
        <dbReference type="SAM" id="Phobius"/>
    </source>
</evidence>
<dbReference type="PROSITE" id="PS50089">
    <property type="entry name" value="ZF_RING_2"/>
    <property type="match status" value="1"/>
</dbReference>
<keyword evidence="11 16" id="KW-1133">Transmembrane helix</keyword>
<sequence length="173" mass="19403">MGGYLNVERPFTTPPPPPASSLPPQKPNIPMLYYGLVVVATAAIVLAFYNLIIVRWCTIQYQRRSQENQLSRRRRNPTNTMSPPLSRGGSAICLLSSFKYKKGEEGSKNQLDSDTECSVCLSVFEDGEEVRKLPMCDHCFHVYCIDMWLYSHTDCPLCRAPVVELPPPTPPPG</sequence>